<feature type="non-terminal residue" evidence="1">
    <location>
        <position position="97"/>
    </location>
</feature>
<name>A0A5C6M1S4_9PLAN</name>
<reference evidence="1 2" key="1">
    <citation type="submission" date="2019-08" db="EMBL/GenBank/DDBJ databases">
        <title>100 year-old enigma solved: identification of Planctomyces bekefii, the type genus and species of the phylum Planctomycetes.</title>
        <authorList>
            <person name="Svetlana D.N."/>
            <person name="Overmann J."/>
        </authorList>
    </citation>
    <scope>NUCLEOTIDE SEQUENCE [LARGE SCALE GENOMIC DNA]</scope>
    <source>
        <strain evidence="1">Phe10_nw2017</strain>
    </source>
</reference>
<dbReference type="EMBL" id="SRHE01000841">
    <property type="protein sequence ID" value="TWW08105.1"/>
    <property type="molecule type" value="Genomic_DNA"/>
</dbReference>
<accession>A0A5C6M1S4</accession>
<protein>
    <submittedName>
        <fullName evidence="1">Uncharacterized protein</fullName>
    </submittedName>
</protein>
<proteinExistence type="predicted"/>
<evidence type="ECO:0000313" key="2">
    <source>
        <dbReference type="Proteomes" id="UP000321083"/>
    </source>
</evidence>
<sequence length="97" mass="10905">MESFSLPARFAEEEEEPRPGLLARLKSSITGIFSRNNNIPTTIVEEEDPQLSENTLGGIFAKASTKLVEMKNSELDTSGEPKKDYWWVYSIFMAFAA</sequence>
<reference evidence="1 2" key="2">
    <citation type="submission" date="2019-08" db="EMBL/GenBank/DDBJ databases">
        <authorList>
            <person name="Henke P."/>
        </authorList>
    </citation>
    <scope>NUCLEOTIDE SEQUENCE [LARGE SCALE GENOMIC DNA]</scope>
    <source>
        <strain evidence="1">Phe10_nw2017</strain>
    </source>
</reference>
<dbReference type="Proteomes" id="UP000321083">
    <property type="component" value="Unassembled WGS sequence"/>
</dbReference>
<dbReference type="AlphaFoldDB" id="A0A5C6M1S4"/>
<organism evidence="1 2">
    <name type="scientific">Planctomyces bekefii</name>
    <dbReference type="NCBI Taxonomy" id="1653850"/>
    <lineage>
        <taxon>Bacteria</taxon>
        <taxon>Pseudomonadati</taxon>
        <taxon>Planctomycetota</taxon>
        <taxon>Planctomycetia</taxon>
        <taxon>Planctomycetales</taxon>
        <taxon>Planctomycetaceae</taxon>
        <taxon>Planctomyces</taxon>
    </lineage>
</organism>
<keyword evidence="2" id="KW-1185">Reference proteome</keyword>
<gene>
    <name evidence="1" type="ORF">E3A20_27650</name>
</gene>
<evidence type="ECO:0000313" key="1">
    <source>
        <dbReference type="EMBL" id="TWW08105.1"/>
    </source>
</evidence>
<comment type="caution">
    <text evidence="1">The sequence shown here is derived from an EMBL/GenBank/DDBJ whole genome shotgun (WGS) entry which is preliminary data.</text>
</comment>